<accession>A0AB37U7B2</accession>
<dbReference type="AlphaFoldDB" id="A0AB37U7B2"/>
<organism evidence="1 2">
    <name type="scientific">Chroococcidiopsis cubana SAG 39.79</name>
    <dbReference type="NCBI Taxonomy" id="388085"/>
    <lineage>
        <taxon>Bacteria</taxon>
        <taxon>Bacillati</taxon>
        <taxon>Cyanobacteriota</taxon>
        <taxon>Cyanophyceae</taxon>
        <taxon>Chroococcidiopsidales</taxon>
        <taxon>Chroococcidiopsidaceae</taxon>
        <taxon>Chroococcidiopsis</taxon>
    </lineage>
</organism>
<dbReference type="EMBL" id="RSCK01000237">
    <property type="protein sequence ID" value="RUS93031.1"/>
    <property type="molecule type" value="Genomic_DNA"/>
</dbReference>
<gene>
    <name evidence="1" type="ORF">DSM107010_72770</name>
</gene>
<comment type="caution">
    <text evidence="1">The sequence shown here is derived from an EMBL/GenBank/DDBJ whole genome shotgun (WGS) entry which is preliminary data.</text>
</comment>
<name>A0AB37U7B2_9CYAN</name>
<reference evidence="1 2" key="1">
    <citation type="journal article" date="2019" name="Genome Biol. Evol.">
        <title>Day and night: Metabolic profiles and evolutionary relationships of six axenic non-marine cyanobacteria.</title>
        <authorList>
            <person name="Will S.E."/>
            <person name="Henke P."/>
            <person name="Boedeker C."/>
            <person name="Huang S."/>
            <person name="Brinkmann H."/>
            <person name="Rohde M."/>
            <person name="Jarek M."/>
            <person name="Friedl T."/>
            <person name="Seufert S."/>
            <person name="Schumacher M."/>
            <person name="Overmann J."/>
            <person name="Neumann-Schaal M."/>
            <person name="Petersen J."/>
        </authorList>
    </citation>
    <scope>NUCLEOTIDE SEQUENCE [LARGE SCALE GENOMIC DNA]</scope>
    <source>
        <strain evidence="1 2">SAG 39.79</strain>
    </source>
</reference>
<dbReference type="Proteomes" id="UP000282574">
    <property type="component" value="Unassembled WGS sequence"/>
</dbReference>
<evidence type="ECO:0000313" key="1">
    <source>
        <dbReference type="EMBL" id="RUS93031.1"/>
    </source>
</evidence>
<keyword evidence="2" id="KW-1185">Reference proteome</keyword>
<proteinExistence type="predicted"/>
<evidence type="ECO:0000313" key="2">
    <source>
        <dbReference type="Proteomes" id="UP000282574"/>
    </source>
</evidence>
<evidence type="ECO:0008006" key="3">
    <source>
        <dbReference type="Google" id="ProtNLM"/>
    </source>
</evidence>
<sequence length="179" mass="20009">MSEITIGTTVAGIELRTDGQANPVAPTWLGEVLLLGEYWRTTGLLERLQTQVRVNRGRMGQYEVCDFVLLLLAYAVSGVETLQNFFEQLTSVQSVVMSVWQRQQCPVASTLSRFLGDIEPTALEHLRTLFESDLLEHGFNRTQNGGLVDRAGNHFWIFDVDGTPMRSTATIFGQRSVLS</sequence>
<dbReference type="RefSeq" id="WP_106169231.1">
    <property type="nucleotide sequence ID" value="NZ_JAVKZF010000001.1"/>
</dbReference>
<protein>
    <recommendedName>
        <fullName evidence="3">Transposase DDE domain-containing protein</fullName>
    </recommendedName>
</protein>